<dbReference type="AlphaFoldDB" id="A0A645DBR4"/>
<protein>
    <submittedName>
        <fullName evidence="1">Uncharacterized protein</fullName>
    </submittedName>
</protein>
<proteinExistence type="predicted"/>
<name>A0A645DBR4_9ZZZZ</name>
<organism evidence="1">
    <name type="scientific">bioreactor metagenome</name>
    <dbReference type="NCBI Taxonomy" id="1076179"/>
    <lineage>
        <taxon>unclassified sequences</taxon>
        <taxon>metagenomes</taxon>
        <taxon>ecological metagenomes</taxon>
    </lineage>
</organism>
<gene>
    <name evidence="1" type="ORF">SDC9_133853</name>
</gene>
<sequence>MKAKELAEILLLTPEAEVEVSTVSYYEKSFQNSGYKRTESQNVTDVRLSIKDNLVSIDGGRVI</sequence>
<dbReference type="EMBL" id="VSSQ01034726">
    <property type="protein sequence ID" value="MPM86761.1"/>
    <property type="molecule type" value="Genomic_DNA"/>
</dbReference>
<accession>A0A645DBR4</accession>
<comment type="caution">
    <text evidence="1">The sequence shown here is derived from an EMBL/GenBank/DDBJ whole genome shotgun (WGS) entry which is preliminary data.</text>
</comment>
<reference evidence="1" key="1">
    <citation type="submission" date="2019-08" db="EMBL/GenBank/DDBJ databases">
        <authorList>
            <person name="Kucharzyk K."/>
            <person name="Murdoch R.W."/>
            <person name="Higgins S."/>
            <person name="Loffler F."/>
        </authorList>
    </citation>
    <scope>NUCLEOTIDE SEQUENCE</scope>
</reference>
<evidence type="ECO:0000313" key="1">
    <source>
        <dbReference type="EMBL" id="MPM86761.1"/>
    </source>
</evidence>